<dbReference type="Proteomes" id="UP000279227">
    <property type="component" value="Chromosome"/>
</dbReference>
<dbReference type="STRING" id="525257.HMPREF0204_11332"/>
<protein>
    <submittedName>
        <fullName evidence="1">Uncharacterized protein</fullName>
    </submittedName>
</protein>
<evidence type="ECO:0000313" key="1">
    <source>
        <dbReference type="EMBL" id="VEE10748.1"/>
    </source>
</evidence>
<reference evidence="1 2" key="1">
    <citation type="submission" date="2018-12" db="EMBL/GenBank/DDBJ databases">
        <authorList>
            <consortium name="Pathogen Informatics"/>
        </authorList>
    </citation>
    <scope>NUCLEOTIDE SEQUENCE [LARGE SCALE GENOMIC DNA]</scope>
    <source>
        <strain evidence="1 2">NCTC11432</strain>
    </source>
</reference>
<name>A0A448B861_CHRGE</name>
<accession>A0A448B861</accession>
<organism evidence="1 2">
    <name type="scientific">Chryseobacterium gleum</name>
    <name type="common">Flavobacterium gleum</name>
    <dbReference type="NCBI Taxonomy" id="250"/>
    <lineage>
        <taxon>Bacteria</taxon>
        <taxon>Pseudomonadati</taxon>
        <taxon>Bacteroidota</taxon>
        <taxon>Flavobacteriia</taxon>
        <taxon>Flavobacteriales</taxon>
        <taxon>Weeksellaceae</taxon>
        <taxon>Chryseobacterium group</taxon>
        <taxon>Chryseobacterium</taxon>
    </lineage>
</organism>
<dbReference type="AlphaFoldDB" id="A0A448B861"/>
<gene>
    <name evidence="1" type="ORF">NCTC11432_04372</name>
</gene>
<dbReference type="RefSeq" id="WP_002984463.1">
    <property type="nucleotide sequence ID" value="NZ_CP068486.1"/>
</dbReference>
<sequence length="90" mass="10830">MKLRGTVREETQPSKNTMVVEFEGDKKKQHFEVKCSFNPHEHKFRKWDVIDMWIKWESEVFEDPKTGEKSYFTHLICDKAVEFVSKYGDK</sequence>
<proteinExistence type="predicted"/>
<dbReference type="GeneID" id="93023725"/>
<dbReference type="KEGG" id="cgle:NCTC11432_04372"/>
<evidence type="ECO:0000313" key="2">
    <source>
        <dbReference type="Proteomes" id="UP000279227"/>
    </source>
</evidence>
<dbReference type="OrthoDB" id="1264964at2"/>
<dbReference type="EMBL" id="LR134289">
    <property type="protein sequence ID" value="VEE10748.1"/>
    <property type="molecule type" value="Genomic_DNA"/>
</dbReference>